<dbReference type="AlphaFoldDB" id="A0AAV1TS09"/>
<reference evidence="1" key="1">
    <citation type="submission" date="2024-01" db="EMBL/GenBank/DDBJ databases">
        <authorList>
            <person name="Webb A."/>
        </authorList>
    </citation>
    <scope>NUCLEOTIDE SEQUENCE</scope>
    <source>
        <strain evidence="1">Pm1</strain>
    </source>
</reference>
<evidence type="ECO:0000313" key="2">
    <source>
        <dbReference type="Proteomes" id="UP001162060"/>
    </source>
</evidence>
<accession>A0AAV1TS09</accession>
<dbReference type="Proteomes" id="UP001162060">
    <property type="component" value="Unassembled WGS sequence"/>
</dbReference>
<dbReference type="Gene3D" id="3.40.50.300">
    <property type="entry name" value="P-loop containing nucleotide triphosphate hydrolases"/>
    <property type="match status" value="1"/>
</dbReference>
<dbReference type="InterPro" id="IPR027417">
    <property type="entry name" value="P-loop_NTPase"/>
</dbReference>
<comment type="caution">
    <text evidence="1">The sequence shown here is derived from an EMBL/GenBank/DDBJ whole genome shotgun (WGS) entry which is preliminary data.</text>
</comment>
<protein>
    <recommendedName>
        <fullName evidence="3">DNA recombination and repair protein Rad51-like C-terminal domain-containing protein</fullName>
    </recommendedName>
</protein>
<evidence type="ECO:0008006" key="3">
    <source>
        <dbReference type="Google" id="ProtNLM"/>
    </source>
</evidence>
<name>A0AAV1TS09_9STRA</name>
<evidence type="ECO:0000313" key="1">
    <source>
        <dbReference type="EMBL" id="CAK7925206.1"/>
    </source>
</evidence>
<sequence>MWIHNDWDVIKQQTRLPALLAEHNTKLVVLDSVAAVFRLESTSSVKVVAASVSLLQQLLLSRHAAVSLLAVVLGG</sequence>
<dbReference type="EMBL" id="CAKLBY020000086">
    <property type="protein sequence ID" value="CAK7925206.1"/>
    <property type="molecule type" value="Genomic_DNA"/>
</dbReference>
<organism evidence="1 2">
    <name type="scientific">Peronospora matthiolae</name>
    <dbReference type="NCBI Taxonomy" id="2874970"/>
    <lineage>
        <taxon>Eukaryota</taxon>
        <taxon>Sar</taxon>
        <taxon>Stramenopiles</taxon>
        <taxon>Oomycota</taxon>
        <taxon>Peronosporomycetes</taxon>
        <taxon>Peronosporales</taxon>
        <taxon>Peronosporaceae</taxon>
        <taxon>Peronospora</taxon>
    </lineage>
</organism>
<proteinExistence type="predicted"/>
<gene>
    <name evidence="1" type="ORF">PM001_LOCUS10356</name>
</gene>